<evidence type="ECO:0000256" key="7">
    <source>
        <dbReference type="SAM" id="MobiDB-lite"/>
    </source>
</evidence>
<keyword evidence="3 6" id="KW-0812">Transmembrane</keyword>
<evidence type="ECO:0000256" key="4">
    <source>
        <dbReference type="ARBA" id="ARBA00022989"/>
    </source>
</evidence>
<evidence type="ECO:0000256" key="2">
    <source>
        <dbReference type="ARBA" id="ARBA00006840"/>
    </source>
</evidence>
<evidence type="ECO:0000256" key="3">
    <source>
        <dbReference type="ARBA" id="ARBA00022692"/>
    </source>
</evidence>
<evidence type="ECO:0000256" key="5">
    <source>
        <dbReference type="ARBA" id="ARBA00023136"/>
    </source>
</evidence>
<comment type="similarity">
    <text evidence="2 6">Belongs to the tetraspanin (TM4SF) family.</text>
</comment>
<evidence type="ECO:0000256" key="6">
    <source>
        <dbReference type="RuleBase" id="RU361218"/>
    </source>
</evidence>
<feature type="transmembrane region" description="Helical" evidence="6">
    <location>
        <begin position="124"/>
        <end position="146"/>
    </location>
</feature>
<feature type="region of interest" description="Disordered" evidence="7">
    <location>
        <begin position="1"/>
        <end position="23"/>
    </location>
</feature>
<evidence type="ECO:0000313" key="8">
    <source>
        <dbReference type="EMBL" id="KOF94132.1"/>
    </source>
</evidence>
<dbReference type="KEGG" id="obi:106867859"/>
<feature type="compositionally biased region" description="Polar residues" evidence="7">
    <location>
        <begin position="1"/>
        <end position="10"/>
    </location>
</feature>
<keyword evidence="5 6" id="KW-0472">Membrane</keyword>
<name>A0A0L8HY54_OCTBM</name>
<dbReference type="EMBL" id="KQ417023">
    <property type="protein sequence ID" value="KOF94132.1"/>
    <property type="molecule type" value="Genomic_DNA"/>
</dbReference>
<dbReference type="OrthoDB" id="6134317at2759"/>
<proteinExistence type="inferred from homology"/>
<protein>
    <recommendedName>
        <fullName evidence="6">Tetraspanin</fullName>
    </recommendedName>
</protein>
<dbReference type="InterPro" id="IPR008952">
    <property type="entry name" value="Tetraspanin_EC2_sf"/>
</dbReference>
<evidence type="ECO:0000256" key="1">
    <source>
        <dbReference type="ARBA" id="ARBA00004141"/>
    </source>
</evidence>
<dbReference type="InterPro" id="IPR000301">
    <property type="entry name" value="Tetraspanin_animals"/>
</dbReference>
<dbReference type="PIRSF" id="PIRSF002419">
    <property type="entry name" value="Tetraspanin"/>
    <property type="match status" value="1"/>
</dbReference>
<dbReference type="InterPro" id="IPR018499">
    <property type="entry name" value="Tetraspanin/Peripherin"/>
</dbReference>
<dbReference type="Pfam" id="PF00335">
    <property type="entry name" value="Tetraspanin"/>
    <property type="match status" value="1"/>
</dbReference>
<reference evidence="8" key="1">
    <citation type="submission" date="2015-07" db="EMBL/GenBank/DDBJ databases">
        <title>MeaNS - Measles Nucleotide Surveillance Program.</title>
        <authorList>
            <person name="Tran T."/>
            <person name="Druce J."/>
        </authorList>
    </citation>
    <scope>NUCLEOTIDE SEQUENCE</scope>
    <source>
        <strain evidence="8">UCB-OBI-ISO-001</strain>
        <tissue evidence="8">Gonad</tissue>
    </source>
</reference>
<feature type="transmembrane region" description="Helical" evidence="6">
    <location>
        <begin position="94"/>
        <end position="117"/>
    </location>
</feature>
<dbReference type="SUPFAM" id="SSF48652">
    <property type="entry name" value="Tetraspanin"/>
    <property type="match status" value="1"/>
</dbReference>
<dbReference type="Gene3D" id="1.10.1450.10">
    <property type="entry name" value="Tetraspanin"/>
    <property type="match status" value="1"/>
</dbReference>
<dbReference type="GO" id="GO:0005886">
    <property type="term" value="C:plasma membrane"/>
    <property type="evidence" value="ECO:0007669"/>
    <property type="project" value="TreeGrafter"/>
</dbReference>
<keyword evidence="4 6" id="KW-1133">Transmembrane helix</keyword>
<feature type="transmembrane region" description="Helical" evidence="6">
    <location>
        <begin position="24"/>
        <end position="54"/>
    </location>
</feature>
<sequence>MADEQNQNADQKPRRRKKAKKQRIISSTGTTIFMIINVFLVIIGGTLILGGIIVKYGSAKMEVQLQPLYKTMAEAISEADMPDFGRYVDITHKVALGFIVTGACLLFIALIGCCGGCCQNRSLLILYGFLLTCVMVTETGFVILLFSAKKEMKDSMKEPMITNLKNMYAGPEKEDVTSYGWNFVMSTFQCCGINNYTEFHYAKKWDRRTKIRGMQYLKIIPDTCCSRRVDILSEKQFKEMTDTNCTINPTLTNSYIGKSCWGTIQALLNEQSGLMMGIGVTVLGFEVLMAAVNIYLCRGIRKGARK</sequence>
<organism evidence="8">
    <name type="scientific">Octopus bimaculoides</name>
    <name type="common">California two-spotted octopus</name>
    <dbReference type="NCBI Taxonomy" id="37653"/>
    <lineage>
        <taxon>Eukaryota</taxon>
        <taxon>Metazoa</taxon>
        <taxon>Spiralia</taxon>
        <taxon>Lophotrochozoa</taxon>
        <taxon>Mollusca</taxon>
        <taxon>Cephalopoda</taxon>
        <taxon>Coleoidea</taxon>
        <taxon>Octopodiformes</taxon>
        <taxon>Octopoda</taxon>
        <taxon>Incirrata</taxon>
        <taxon>Octopodidae</taxon>
        <taxon>Octopus</taxon>
    </lineage>
</organism>
<dbReference type="PANTHER" id="PTHR19282:SF551">
    <property type="entry name" value="RE08073P-RELATED"/>
    <property type="match status" value="1"/>
</dbReference>
<gene>
    <name evidence="8" type="ORF">OCBIM_22002610mg</name>
</gene>
<feature type="compositionally biased region" description="Basic residues" evidence="7">
    <location>
        <begin position="13"/>
        <end position="23"/>
    </location>
</feature>
<dbReference type="AlphaFoldDB" id="A0A0L8HY54"/>
<comment type="subcellular location">
    <subcellularLocation>
        <location evidence="1 6">Membrane</location>
        <topology evidence="1 6">Multi-pass membrane protein</topology>
    </subcellularLocation>
</comment>
<feature type="transmembrane region" description="Helical" evidence="6">
    <location>
        <begin position="274"/>
        <end position="296"/>
    </location>
</feature>
<accession>A0A0L8HY54</accession>
<dbReference type="PANTHER" id="PTHR19282">
    <property type="entry name" value="TETRASPANIN"/>
    <property type="match status" value="1"/>
</dbReference>